<dbReference type="GeneID" id="30973387"/>
<feature type="transmembrane region" description="Helical" evidence="7">
    <location>
        <begin position="309"/>
        <end position="327"/>
    </location>
</feature>
<feature type="compositionally biased region" description="Low complexity" evidence="6">
    <location>
        <begin position="692"/>
        <end position="703"/>
    </location>
</feature>
<proteinExistence type="predicted"/>
<evidence type="ECO:0000256" key="7">
    <source>
        <dbReference type="SAM" id="Phobius"/>
    </source>
</evidence>
<feature type="region of interest" description="Disordered" evidence="6">
    <location>
        <begin position="347"/>
        <end position="417"/>
    </location>
</feature>
<feature type="region of interest" description="Disordered" evidence="6">
    <location>
        <begin position="833"/>
        <end position="871"/>
    </location>
</feature>
<dbReference type="EMBL" id="KV878976">
    <property type="protein sequence ID" value="OJK00533.1"/>
    <property type="molecule type" value="Genomic_DNA"/>
</dbReference>
<feature type="transmembrane region" description="Helical" evidence="7">
    <location>
        <begin position="564"/>
        <end position="584"/>
    </location>
</feature>
<evidence type="ECO:0000259" key="8">
    <source>
        <dbReference type="Pfam" id="PF09779"/>
    </source>
</evidence>
<gene>
    <name evidence="9" type="ORF">ASPACDRAFT_28505</name>
</gene>
<feature type="domain" description="Ima1 N-terminal" evidence="8">
    <location>
        <begin position="9"/>
        <end position="135"/>
    </location>
</feature>
<dbReference type="OrthoDB" id="5966927at2759"/>
<feature type="compositionally biased region" description="Polar residues" evidence="6">
    <location>
        <begin position="713"/>
        <end position="732"/>
    </location>
</feature>
<dbReference type="RefSeq" id="XP_020056872.1">
    <property type="nucleotide sequence ID" value="XM_020199573.1"/>
</dbReference>
<feature type="transmembrane region" description="Helical" evidence="7">
    <location>
        <begin position="175"/>
        <end position="197"/>
    </location>
</feature>
<sequence length="871" mass="97660">MAPFFAKRLKCFYCGCRSPQADREPIRKWRCQHCEAINYLDENGEITDPPATETNPTVHSPDASTPPFESNDFTGSSLFCDKCLRNQHLFTNNLASYFPPSDDPSFGAYEREYPKFRKNLEERYPQVCATCEPRVKQRIRQTGYEAKADHLRRMMDRSKAGRMARKARRWNWRSLLVWAGAMGYWASVAGQLSWNIWSALAVEETEPLQDPDALSNSPDLVECAREIVQTRRIPSCCAMDLAPYAGLALIVGILSLWWNPKLRLKVEGRGGRFVGLSEYYQVQLIVMVVRCVFWAVLREPSSSGLEANIPPTLHLFMLFFTLLSVAISRRIVRYDTRPLVVWNDDTPAATPSRTTEATPVPNFGNNTGNSRRLFTSPTGDLRQRPSRFPLDKLASSRTAPEEPSIPTPPPEADDMDWTPSLVQRELTPTISVRRRDKNFGLNGELPSFGLLPAAPKPPAWNLRSKPQYPNPINPTNPTQQVERNPFQRTPAQPQQWQRNTSDAGAAFVPPKFFPTSDHTATTGLESLFDRTFTIKSPEDGEDNYWQAHQKSNEHAHRPVNLWSYFVYQYLRLGLLIVSLAAWTFSEYGLLSLPGNYVEIASLGSASLIAGFALLEATKRPIVQWNGMEILTCFSELVAAVNLGGYLPRIGVAYQRQSFNTYGKLLLIFMTAQEALNLLSLYRLAAAHGSGSQQQQQQRQQQRRIASSDGRVTGHQSPSAFNHQSQVQSFDSQPSMPPLSFSSTLPTSSFTTQAPATPTQFAPSPYDGGFSKNHSFTLNSLKDNESDVSDAFDRDSDTETTVTTATSATNNTIRNIRYGQSNDYNSDSMFSPRRSELGPGIGGLSLEDEPGRRITRSQSKLKDRFAAARGIR</sequence>
<dbReference type="PANTHER" id="PTHR28538">
    <property type="entry name" value="INTEGRAL INNER NUCLEAR MEMBRANE PROTEIN IMA1"/>
    <property type="match status" value="1"/>
</dbReference>
<evidence type="ECO:0000256" key="3">
    <source>
        <dbReference type="ARBA" id="ARBA00022989"/>
    </source>
</evidence>
<comment type="subcellular location">
    <subcellularLocation>
        <location evidence="1">Nucleus inner membrane</location>
        <topology evidence="1">Multi-pass membrane protein</topology>
    </subcellularLocation>
</comment>
<dbReference type="OMA" id="YPQVCES"/>
<evidence type="ECO:0000256" key="5">
    <source>
        <dbReference type="ARBA" id="ARBA00023242"/>
    </source>
</evidence>
<feature type="region of interest" description="Disordered" evidence="6">
    <location>
        <begin position="439"/>
        <end position="494"/>
    </location>
</feature>
<dbReference type="GO" id="GO:0044732">
    <property type="term" value="C:mitotic spindle pole body"/>
    <property type="evidence" value="ECO:0007669"/>
    <property type="project" value="TreeGrafter"/>
</dbReference>
<dbReference type="VEuPathDB" id="FungiDB:ASPACDRAFT_28505"/>
<feature type="region of interest" description="Disordered" evidence="6">
    <location>
        <begin position="45"/>
        <end position="67"/>
    </location>
</feature>
<evidence type="ECO:0000313" key="9">
    <source>
        <dbReference type="EMBL" id="OJK00533.1"/>
    </source>
</evidence>
<dbReference type="Proteomes" id="UP000184546">
    <property type="component" value="Unassembled WGS sequence"/>
</dbReference>
<evidence type="ECO:0000256" key="4">
    <source>
        <dbReference type="ARBA" id="ARBA00023136"/>
    </source>
</evidence>
<reference evidence="10" key="1">
    <citation type="journal article" date="2017" name="Genome Biol.">
        <title>Comparative genomics reveals high biological diversity and specific adaptations in the industrially and medically important fungal genus Aspergillus.</title>
        <authorList>
            <person name="de Vries R.P."/>
            <person name="Riley R."/>
            <person name="Wiebenga A."/>
            <person name="Aguilar-Osorio G."/>
            <person name="Amillis S."/>
            <person name="Uchima C.A."/>
            <person name="Anderluh G."/>
            <person name="Asadollahi M."/>
            <person name="Askin M."/>
            <person name="Barry K."/>
            <person name="Battaglia E."/>
            <person name="Bayram O."/>
            <person name="Benocci T."/>
            <person name="Braus-Stromeyer S.A."/>
            <person name="Caldana C."/>
            <person name="Canovas D."/>
            <person name="Cerqueira G.C."/>
            <person name="Chen F."/>
            <person name="Chen W."/>
            <person name="Choi C."/>
            <person name="Clum A."/>
            <person name="Dos Santos R.A."/>
            <person name="Damasio A.R."/>
            <person name="Diallinas G."/>
            <person name="Emri T."/>
            <person name="Fekete E."/>
            <person name="Flipphi M."/>
            <person name="Freyberg S."/>
            <person name="Gallo A."/>
            <person name="Gournas C."/>
            <person name="Habgood R."/>
            <person name="Hainaut M."/>
            <person name="Harispe M.L."/>
            <person name="Henrissat B."/>
            <person name="Hilden K.S."/>
            <person name="Hope R."/>
            <person name="Hossain A."/>
            <person name="Karabika E."/>
            <person name="Karaffa L."/>
            <person name="Karanyi Z."/>
            <person name="Krasevec N."/>
            <person name="Kuo A."/>
            <person name="Kusch H."/>
            <person name="LaButti K."/>
            <person name="Lagendijk E.L."/>
            <person name="Lapidus A."/>
            <person name="Levasseur A."/>
            <person name="Lindquist E."/>
            <person name="Lipzen A."/>
            <person name="Logrieco A.F."/>
            <person name="MacCabe A."/>
            <person name="Maekelae M.R."/>
            <person name="Malavazi I."/>
            <person name="Melin P."/>
            <person name="Meyer V."/>
            <person name="Mielnichuk N."/>
            <person name="Miskei M."/>
            <person name="Molnar A.P."/>
            <person name="Mule G."/>
            <person name="Ngan C.Y."/>
            <person name="Orejas M."/>
            <person name="Orosz E."/>
            <person name="Ouedraogo J.P."/>
            <person name="Overkamp K.M."/>
            <person name="Park H.-S."/>
            <person name="Perrone G."/>
            <person name="Piumi F."/>
            <person name="Punt P.J."/>
            <person name="Ram A.F."/>
            <person name="Ramon A."/>
            <person name="Rauscher S."/>
            <person name="Record E."/>
            <person name="Riano-Pachon D.M."/>
            <person name="Robert V."/>
            <person name="Roehrig J."/>
            <person name="Ruller R."/>
            <person name="Salamov A."/>
            <person name="Salih N.S."/>
            <person name="Samson R.A."/>
            <person name="Sandor E."/>
            <person name="Sanguinetti M."/>
            <person name="Schuetze T."/>
            <person name="Sepcic K."/>
            <person name="Shelest E."/>
            <person name="Sherlock G."/>
            <person name="Sophianopoulou V."/>
            <person name="Squina F.M."/>
            <person name="Sun H."/>
            <person name="Susca A."/>
            <person name="Todd R.B."/>
            <person name="Tsang A."/>
            <person name="Unkles S.E."/>
            <person name="van de Wiele N."/>
            <person name="van Rossen-Uffink D."/>
            <person name="Oliveira J.V."/>
            <person name="Vesth T.C."/>
            <person name="Visser J."/>
            <person name="Yu J.-H."/>
            <person name="Zhou M."/>
            <person name="Andersen M.R."/>
            <person name="Archer D.B."/>
            <person name="Baker S.E."/>
            <person name="Benoit I."/>
            <person name="Brakhage A.A."/>
            <person name="Braus G.H."/>
            <person name="Fischer R."/>
            <person name="Frisvad J.C."/>
            <person name="Goldman G.H."/>
            <person name="Houbraken J."/>
            <person name="Oakley B."/>
            <person name="Pocsi I."/>
            <person name="Scazzocchio C."/>
            <person name="Seiboth B."/>
            <person name="vanKuyk P.A."/>
            <person name="Wortman J."/>
            <person name="Dyer P.S."/>
            <person name="Grigoriev I.V."/>
        </authorList>
    </citation>
    <scope>NUCLEOTIDE SEQUENCE [LARGE SCALE GENOMIC DNA]</scope>
    <source>
        <strain evidence="10">ATCC 16872 / CBS 172.66 / WB 5094</strain>
    </source>
</reference>
<keyword evidence="10" id="KW-1185">Reference proteome</keyword>
<feature type="region of interest" description="Disordered" evidence="6">
    <location>
        <begin position="690"/>
        <end position="767"/>
    </location>
</feature>
<keyword evidence="3 7" id="KW-1133">Transmembrane helix</keyword>
<keyword evidence="2 7" id="KW-0812">Transmembrane</keyword>
<keyword evidence="4 7" id="KW-0472">Membrane</keyword>
<keyword evidence="5" id="KW-0539">Nucleus</keyword>
<name>A0A1L9WWL3_ASPA1</name>
<dbReference type="InterPro" id="IPR018617">
    <property type="entry name" value="Ima1_N"/>
</dbReference>
<dbReference type="GO" id="GO:0034992">
    <property type="term" value="C:microtubule organizing center attachment site"/>
    <property type="evidence" value="ECO:0007669"/>
    <property type="project" value="TreeGrafter"/>
</dbReference>
<dbReference type="Pfam" id="PF09779">
    <property type="entry name" value="Ima1_N"/>
    <property type="match status" value="1"/>
</dbReference>
<dbReference type="AlphaFoldDB" id="A0A1L9WWL3"/>
<accession>A0A1L9WWL3</accession>
<feature type="transmembrane region" description="Helical" evidence="7">
    <location>
        <begin position="596"/>
        <end position="614"/>
    </location>
</feature>
<organism evidence="9 10">
    <name type="scientific">Aspergillus aculeatus (strain ATCC 16872 / CBS 172.66 / WB 5094)</name>
    <dbReference type="NCBI Taxonomy" id="690307"/>
    <lineage>
        <taxon>Eukaryota</taxon>
        <taxon>Fungi</taxon>
        <taxon>Dikarya</taxon>
        <taxon>Ascomycota</taxon>
        <taxon>Pezizomycotina</taxon>
        <taxon>Eurotiomycetes</taxon>
        <taxon>Eurotiomycetidae</taxon>
        <taxon>Eurotiales</taxon>
        <taxon>Aspergillaceae</taxon>
        <taxon>Aspergillus</taxon>
        <taxon>Aspergillus subgen. Circumdati</taxon>
    </lineage>
</organism>
<feature type="compositionally biased region" description="Low complexity" evidence="6">
    <location>
        <begin position="737"/>
        <end position="764"/>
    </location>
</feature>
<evidence type="ECO:0000256" key="2">
    <source>
        <dbReference type="ARBA" id="ARBA00022692"/>
    </source>
</evidence>
<protein>
    <recommendedName>
        <fullName evidence="8">Ima1 N-terminal domain-containing protein</fullName>
    </recommendedName>
</protein>
<dbReference type="InterPro" id="IPR042321">
    <property type="entry name" value="Ima1"/>
</dbReference>
<dbReference type="GO" id="GO:0034506">
    <property type="term" value="C:chromosome, centromeric core domain"/>
    <property type="evidence" value="ECO:0007669"/>
    <property type="project" value="TreeGrafter"/>
</dbReference>
<dbReference type="GO" id="GO:0071765">
    <property type="term" value="P:nuclear inner membrane organization"/>
    <property type="evidence" value="ECO:0007669"/>
    <property type="project" value="InterPro"/>
</dbReference>
<evidence type="ECO:0000256" key="1">
    <source>
        <dbReference type="ARBA" id="ARBA00004473"/>
    </source>
</evidence>
<dbReference type="STRING" id="690307.A0A1L9WWL3"/>
<evidence type="ECO:0000313" key="10">
    <source>
        <dbReference type="Proteomes" id="UP000184546"/>
    </source>
</evidence>
<feature type="transmembrane region" description="Helical" evidence="7">
    <location>
        <begin position="279"/>
        <end position="297"/>
    </location>
</feature>
<dbReference type="GO" id="GO:0005637">
    <property type="term" value="C:nuclear inner membrane"/>
    <property type="evidence" value="ECO:0007669"/>
    <property type="project" value="UniProtKB-SubCell"/>
</dbReference>
<evidence type="ECO:0000256" key="6">
    <source>
        <dbReference type="SAM" id="MobiDB-lite"/>
    </source>
</evidence>
<feature type="transmembrane region" description="Helical" evidence="7">
    <location>
        <begin position="241"/>
        <end position="258"/>
    </location>
</feature>
<dbReference type="PANTHER" id="PTHR28538:SF1">
    <property type="entry name" value="INTEGRAL INNER NUCLEAR MEMBRANE PROTEIN IMA1"/>
    <property type="match status" value="1"/>
</dbReference>
<feature type="compositionally biased region" description="Polar residues" evidence="6">
    <location>
        <begin position="349"/>
        <end position="378"/>
    </location>
</feature>